<name>A0AAW4HGP6_VIBVL</name>
<reference evidence="2" key="1">
    <citation type="submission" date="2021-03" db="EMBL/GenBank/DDBJ databases">
        <title>Study of the foodborne Vibrio vulnificus isolates from China.</title>
        <authorList>
            <person name="Zheng Z."/>
            <person name="Ye L."/>
        </authorList>
    </citation>
    <scope>NUCLEOTIDE SEQUENCE</scope>
    <source>
        <strain evidence="2">Vv1582</strain>
    </source>
</reference>
<accession>A0AAW4HGP6</accession>
<dbReference type="Proteomes" id="UP000664056">
    <property type="component" value="Unassembled WGS sequence"/>
</dbReference>
<dbReference type="AlphaFoldDB" id="A0AAW4HGP6"/>
<dbReference type="InterPro" id="IPR056010">
    <property type="entry name" value="DUF7588"/>
</dbReference>
<sequence length="75" mass="9369">WFFENVNKEQKTIIQEEFYEFCTLHNKIIYFMPWFCATYVEHLIAVLENERTYQIEENKFLKAMFPRLDSFKMEN</sequence>
<evidence type="ECO:0000313" key="2">
    <source>
        <dbReference type="EMBL" id="MBN8124813.1"/>
    </source>
</evidence>
<organism evidence="2 3">
    <name type="scientific">Vibrio vulnificus</name>
    <dbReference type="NCBI Taxonomy" id="672"/>
    <lineage>
        <taxon>Bacteria</taxon>
        <taxon>Pseudomonadati</taxon>
        <taxon>Pseudomonadota</taxon>
        <taxon>Gammaproteobacteria</taxon>
        <taxon>Vibrionales</taxon>
        <taxon>Vibrionaceae</taxon>
        <taxon>Vibrio</taxon>
    </lineage>
</organism>
<feature type="non-terminal residue" evidence="2">
    <location>
        <position position="1"/>
    </location>
</feature>
<dbReference type="RefSeq" id="WP_206623331.1">
    <property type="nucleotide sequence ID" value="NZ_JAFKOQ010000260.1"/>
</dbReference>
<evidence type="ECO:0000259" key="1">
    <source>
        <dbReference type="Pfam" id="PF24496"/>
    </source>
</evidence>
<comment type="caution">
    <text evidence="2">The sequence shown here is derived from an EMBL/GenBank/DDBJ whole genome shotgun (WGS) entry which is preliminary data.</text>
</comment>
<gene>
    <name evidence="2" type="ORF">J0J18_24280</name>
</gene>
<protein>
    <recommendedName>
        <fullName evidence="1">DUF7588 domain-containing protein</fullName>
    </recommendedName>
</protein>
<dbReference type="EMBL" id="JAFKOQ010000260">
    <property type="protein sequence ID" value="MBN8124813.1"/>
    <property type="molecule type" value="Genomic_DNA"/>
</dbReference>
<feature type="domain" description="DUF7588" evidence="1">
    <location>
        <begin position="1"/>
        <end position="45"/>
    </location>
</feature>
<proteinExistence type="predicted"/>
<evidence type="ECO:0000313" key="3">
    <source>
        <dbReference type="Proteomes" id="UP000664056"/>
    </source>
</evidence>
<dbReference type="Pfam" id="PF24496">
    <property type="entry name" value="DUF7588"/>
    <property type="match status" value="1"/>
</dbReference>